<proteinExistence type="predicted"/>
<evidence type="ECO:0000313" key="3">
    <source>
        <dbReference type="Proteomes" id="UP000013966"/>
    </source>
</evidence>
<dbReference type="Pfam" id="PF18922">
    <property type="entry name" value="DUF5672"/>
    <property type="match status" value="1"/>
</dbReference>
<dbReference type="AlphaFoldDB" id="R4WZ29"/>
<protein>
    <submittedName>
        <fullName evidence="2">Glycosyl transferase family 17</fullName>
    </submittedName>
</protein>
<gene>
    <name evidence="2" type="ORF">BRPE64_ACDS18480</name>
</gene>
<dbReference type="GO" id="GO:0016740">
    <property type="term" value="F:transferase activity"/>
    <property type="evidence" value="ECO:0007669"/>
    <property type="project" value="UniProtKB-KW"/>
</dbReference>
<name>R4WZ29_9BURK</name>
<dbReference type="KEGG" id="buo:BRPE64_ACDS18480"/>
<dbReference type="PATRIC" id="fig|758793.3.peg.1852"/>
<dbReference type="InterPro" id="IPR043729">
    <property type="entry name" value="DUF5672"/>
</dbReference>
<dbReference type="RefSeq" id="WP_016345753.1">
    <property type="nucleotide sequence ID" value="NC_021287.1"/>
</dbReference>
<reference evidence="2 3" key="1">
    <citation type="journal article" date="2013" name="Genome Announc.">
        <title>Complete Genome Sequence of Burkholderia sp. Strain RPE64, Bacterial Symbiont of the Bean Bug Riptortus pedestris.</title>
        <authorList>
            <person name="Shibata T.F."/>
            <person name="Maeda T."/>
            <person name="Nikoh N."/>
            <person name="Yamaguchi K."/>
            <person name="Oshima K."/>
            <person name="Hattori M."/>
            <person name="Nishiyama T."/>
            <person name="Hasebe M."/>
            <person name="Fukatsu T."/>
            <person name="Kikuchi Y."/>
            <person name="Shigenobu S."/>
        </authorList>
    </citation>
    <scope>NUCLEOTIDE SEQUENCE [LARGE SCALE GENOMIC DNA]</scope>
</reference>
<keyword evidence="3" id="KW-1185">Reference proteome</keyword>
<sequence>MPHNRFNRVTIVSVTGLSDTRGAVAALAVSLRNMPGARALLCSPEAPPDLPPGVAHVRITPLTYVEYSWFILFALWRVIETDYALIVQDDGWVLDGANWRDEYFEYDYIGAPCHQALVETSEGSQAMRSFSWYGLLDRPEYKVWHVQNGGFSLRSQRLLRAFVDHPHIKVQLPTPEVSGDPLRLHWTHSDINEDVQLTLILRSPLEAVGIRFAPMALALQFAMEGGGAPHHGMDLMQLFGHHSSWRRLVSADPPTVCHKLSQAMVENHPIERLMVNTLRARGYRIEFAPAEQGGAA</sequence>
<evidence type="ECO:0000313" key="2">
    <source>
        <dbReference type="EMBL" id="BAN23602.1"/>
    </source>
</evidence>
<accession>R4WZ29</accession>
<dbReference type="EMBL" id="AP013058">
    <property type="protein sequence ID" value="BAN23602.1"/>
    <property type="molecule type" value="Genomic_DNA"/>
</dbReference>
<organism evidence="2 3">
    <name type="scientific">Caballeronia insecticola</name>
    <dbReference type="NCBI Taxonomy" id="758793"/>
    <lineage>
        <taxon>Bacteria</taxon>
        <taxon>Pseudomonadati</taxon>
        <taxon>Pseudomonadota</taxon>
        <taxon>Betaproteobacteria</taxon>
        <taxon>Burkholderiales</taxon>
        <taxon>Burkholderiaceae</taxon>
        <taxon>Caballeronia</taxon>
    </lineage>
</organism>
<evidence type="ECO:0000259" key="1">
    <source>
        <dbReference type="Pfam" id="PF18922"/>
    </source>
</evidence>
<feature type="domain" description="DUF5672" evidence="1">
    <location>
        <begin position="75"/>
        <end position="225"/>
    </location>
</feature>
<keyword evidence="2" id="KW-0808">Transferase</keyword>
<dbReference type="HOGENOM" id="CLU_939014_0_0_4"/>
<dbReference type="Proteomes" id="UP000013966">
    <property type="component" value="Chromosome 1"/>
</dbReference>
<reference evidence="2 3" key="2">
    <citation type="journal article" date="2018" name="Int. J. Syst. Evol. Microbiol.">
        <title>Burkholderia insecticola sp. nov., a gut symbiotic bacterium of the bean bug Riptortus pedestris.</title>
        <authorList>
            <person name="Takeshita K."/>
            <person name="Tamaki H."/>
            <person name="Ohbayashi T."/>
            <person name="Meng X.-Y."/>
            <person name="Sone T."/>
            <person name="Mitani Y."/>
            <person name="Peeters C."/>
            <person name="Kikuchi Y."/>
            <person name="Vandamme P."/>
        </authorList>
    </citation>
    <scope>NUCLEOTIDE SEQUENCE [LARGE SCALE GENOMIC DNA]</scope>
    <source>
        <strain evidence="2">RPE64</strain>
    </source>
</reference>